<dbReference type="OrthoDB" id="4793740at2"/>
<dbReference type="RefSeq" id="WP_142065220.1">
    <property type="nucleotide sequence ID" value="NZ_VFPA01000009.1"/>
</dbReference>
<dbReference type="AlphaFoldDB" id="A0A543CXM5"/>
<protein>
    <submittedName>
        <fullName evidence="2">Uncharacterized protein</fullName>
    </submittedName>
</protein>
<name>A0A543CXM5_9PSEU</name>
<evidence type="ECO:0000313" key="3">
    <source>
        <dbReference type="Proteomes" id="UP000315677"/>
    </source>
</evidence>
<sequence length="151" mass="16019">MAFEVFTKRMVPLANQPYVTVQKRGTISMNKSAHALLGDPGAVELLYDATAKVMGFRAVAETVEHAYAIRAMGGKAASSTFMVSGRAFFRYYGIDTDEARRYPATIEDGVLCVDLSQPGTVVTSNRNGTGAGANTGDLSADTEGQAESQPS</sequence>
<dbReference type="EMBL" id="VFPA01000009">
    <property type="protein sequence ID" value="TQM01618.1"/>
    <property type="molecule type" value="Genomic_DNA"/>
</dbReference>
<evidence type="ECO:0000313" key="2">
    <source>
        <dbReference type="EMBL" id="TQM01618.1"/>
    </source>
</evidence>
<gene>
    <name evidence="2" type="ORF">FB558_8511</name>
</gene>
<organism evidence="2 3">
    <name type="scientific">Pseudonocardia kunmingensis</name>
    <dbReference type="NCBI Taxonomy" id="630975"/>
    <lineage>
        <taxon>Bacteria</taxon>
        <taxon>Bacillati</taxon>
        <taxon>Actinomycetota</taxon>
        <taxon>Actinomycetes</taxon>
        <taxon>Pseudonocardiales</taxon>
        <taxon>Pseudonocardiaceae</taxon>
        <taxon>Pseudonocardia</taxon>
    </lineage>
</organism>
<accession>A0A543CXM5</accession>
<feature type="region of interest" description="Disordered" evidence="1">
    <location>
        <begin position="122"/>
        <end position="151"/>
    </location>
</feature>
<comment type="caution">
    <text evidence="2">The sequence shown here is derived from an EMBL/GenBank/DDBJ whole genome shotgun (WGS) entry which is preliminary data.</text>
</comment>
<dbReference type="Proteomes" id="UP000315677">
    <property type="component" value="Unassembled WGS sequence"/>
</dbReference>
<keyword evidence="3" id="KW-1185">Reference proteome</keyword>
<reference evidence="2 3" key="1">
    <citation type="submission" date="2019-06" db="EMBL/GenBank/DDBJ databases">
        <title>Sequencing the genomes of 1000 actinobacteria strains.</title>
        <authorList>
            <person name="Klenk H.-P."/>
        </authorList>
    </citation>
    <scope>NUCLEOTIDE SEQUENCE [LARGE SCALE GENOMIC DNA]</scope>
    <source>
        <strain evidence="2 3">DSM 45301</strain>
    </source>
</reference>
<proteinExistence type="predicted"/>
<evidence type="ECO:0000256" key="1">
    <source>
        <dbReference type="SAM" id="MobiDB-lite"/>
    </source>
</evidence>